<dbReference type="OrthoDB" id="5061070at2759"/>
<dbReference type="InterPro" id="IPR000375">
    <property type="entry name" value="Dynamin_stalk"/>
</dbReference>
<comment type="caution">
    <text evidence="2">The sequence shown here is derived from an EMBL/GenBank/DDBJ whole genome shotgun (WGS) entry which is preliminary data.</text>
</comment>
<dbReference type="InterPro" id="IPR022812">
    <property type="entry name" value="Dynamin"/>
</dbReference>
<dbReference type="GO" id="GO:0005874">
    <property type="term" value="C:microtubule"/>
    <property type="evidence" value="ECO:0007669"/>
    <property type="project" value="TreeGrafter"/>
</dbReference>
<protein>
    <submittedName>
        <fullName evidence="2">26390_t:CDS:1</fullName>
    </submittedName>
</protein>
<dbReference type="InterPro" id="IPR003130">
    <property type="entry name" value="GED"/>
</dbReference>
<dbReference type="GO" id="GO:0005525">
    <property type="term" value="F:GTP binding"/>
    <property type="evidence" value="ECO:0007669"/>
    <property type="project" value="InterPro"/>
</dbReference>
<dbReference type="PANTHER" id="PTHR11566:SF21">
    <property type="entry name" value="DYNAMIN RELATED PROTEIN 1, ISOFORM A"/>
    <property type="match status" value="1"/>
</dbReference>
<dbReference type="GO" id="GO:0016559">
    <property type="term" value="P:peroxisome fission"/>
    <property type="evidence" value="ECO:0007669"/>
    <property type="project" value="TreeGrafter"/>
</dbReference>
<dbReference type="GO" id="GO:0006897">
    <property type="term" value="P:endocytosis"/>
    <property type="evidence" value="ECO:0007669"/>
    <property type="project" value="TreeGrafter"/>
</dbReference>
<dbReference type="Pfam" id="PF01031">
    <property type="entry name" value="Dynamin_M"/>
    <property type="match status" value="1"/>
</dbReference>
<dbReference type="PANTHER" id="PTHR11566">
    <property type="entry name" value="DYNAMIN"/>
    <property type="match status" value="1"/>
</dbReference>
<dbReference type="GO" id="GO:0016020">
    <property type="term" value="C:membrane"/>
    <property type="evidence" value="ECO:0007669"/>
    <property type="project" value="TreeGrafter"/>
</dbReference>
<proteinExistence type="predicted"/>
<dbReference type="Gene3D" id="1.20.120.1240">
    <property type="entry name" value="Dynamin, middle domain"/>
    <property type="match status" value="1"/>
</dbReference>
<name>A0A9N9E2G7_9GLOM</name>
<evidence type="ECO:0000259" key="1">
    <source>
        <dbReference type="PROSITE" id="PS51388"/>
    </source>
</evidence>
<dbReference type="Pfam" id="PF00350">
    <property type="entry name" value="Dynamin_N"/>
    <property type="match status" value="1"/>
</dbReference>
<dbReference type="Proteomes" id="UP000789405">
    <property type="component" value="Unassembled WGS sequence"/>
</dbReference>
<dbReference type="InterPro" id="IPR020850">
    <property type="entry name" value="GED_dom"/>
</dbReference>
<evidence type="ECO:0000313" key="3">
    <source>
        <dbReference type="Proteomes" id="UP000789405"/>
    </source>
</evidence>
<dbReference type="InterPro" id="IPR045063">
    <property type="entry name" value="Dynamin_N"/>
</dbReference>
<dbReference type="GO" id="GO:0000266">
    <property type="term" value="P:mitochondrial fission"/>
    <property type="evidence" value="ECO:0007669"/>
    <property type="project" value="TreeGrafter"/>
</dbReference>
<feature type="domain" description="GED" evidence="1">
    <location>
        <begin position="505"/>
        <end position="595"/>
    </location>
</feature>
<organism evidence="2 3">
    <name type="scientific">Dentiscutata erythropus</name>
    <dbReference type="NCBI Taxonomy" id="1348616"/>
    <lineage>
        <taxon>Eukaryota</taxon>
        <taxon>Fungi</taxon>
        <taxon>Fungi incertae sedis</taxon>
        <taxon>Mucoromycota</taxon>
        <taxon>Glomeromycotina</taxon>
        <taxon>Glomeromycetes</taxon>
        <taxon>Diversisporales</taxon>
        <taxon>Gigasporaceae</taxon>
        <taxon>Dentiscutata</taxon>
    </lineage>
</organism>
<dbReference type="EMBL" id="CAJVPY010006159">
    <property type="protein sequence ID" value="CAG8657475.1"/>
    <property type="molecule type" value="Genomic_DNA"/>
</dbReference>
<evidence type="ECO:0000313" key="2">
    <source>
        <dbReference type="EMBL" id="CAG8657475.1"/>
    </source>
</evidence>
<dbReference type="InterPro" id="IPR027417">
    <property type="entry name" value="P-loop_NTPase"/>
</dbReference>
<reference evidence="2" key="1">
    <citation type="submission" date="2021-06" db="EMBL/GenBank/DDBJ databases">
        <authorList>
            <person name="Kallberg Y."/>
            <person name="Tangrot J."/>
            <person name="Rosling A."/>
        </authorList>
    </citation>
    <scope>NUCLEOTIDE SEQUENCE</scope>
    <source>
        <strain evidence="2">MA453B</strain>
    </source>
</reference>
<dbReference type="SMART" id="SM00302">
    <property type="entry name" value="GED"/>
    <property type="match status" value="1"/>
</dbReference>
<gene>
    <name evidence="2" type="ORF">DERYTH_LOCUS10526</name>
</gene>
<dbReference type="Gene3D" id="3.40.50.300">
    <property type="entry name" value="P-loop containing nucleotide triphosphate hydrolases"/>
    <property type="match status" value="2"/>
</dbReference>
<dbReference type="GO" id="GO:0048312">
    <property type="term" value="P:intracellular distribution of mitochondria"/>
    <property type="evidence" value="ECO:0007669"/>
    <property type="project" value="TreeGrafter"/>
</dbReference>
<dbReference type="Pfam" id="PF02212">
    <property type="entry name" value="GED"/>
    <property type="match status" value="1"/>
</dbReference>
<dbReference type="PROSITE" id="PS51388">
    <property type="entry name" value="GED"/>
    <property type="match status" value="1"/>
</dbReference>
<dbReference type="SUPFAM" id="SSF52540">
    <property type="entry name" value="P-loop containing nucleoside triphosphate hydrolases"/>
    <property type="match status" value="1"/>
</dbReference>
<dbReference type="GO" id="GO:0005739">
    <property type="term" value="C:mitochondrion"/>
    <property type="evidence" value="ECO:0007669"/>
    <property type="project" value="TreeGrafter"/>
</dbReference>
<dbReference type="GO" id="GO:0008017">
    <property type="term" value="F:microtubule binding"/>
    <property type="evidence" value="ECO:0007669"/>
    <property type="project" value="TreeGrafter"/>
</dbReference>
<accession>A0A9N9E2G7</accession>
<dbReference type="PRINTS" id="PR00195">
    <property type="entry name" value="DYNAMIN"/>
</dbReference>
<dbReference type="GO" id="GO:0003924">
    <property type="term" value="F:GTPase activity"/>
    <property type="evidence" value="ECO:0007669"/>
    <property type="project" value="InterPro"/>
</dbReference>
<sequence length="595" mass="68881">MSQINNISSSQHTKETFNYIRLLNELRRVGAHFIVNIPTIVFCGSPSAGKSSLFELISGIKLEICTRCVVELRLTESVGTWSCQVSLRKEYDENEKRLSRPIETKFGDLINDINQVGLTVRRAQKALLNPTQDNDRYLEWNFNCDELKSDDLDFTKNVVCIEIKAPNVPNLSLIDLPGIIPHKLDLGYCIVNNQTKKQLMEDIKSEDDIKFEEANLVEVEFFEMGESWNSFYSFEKAGINQLQQKLAELLIQAIEKDLPDIRKSVEDKLDEVCRDLESIPMQLSDNSKIEFYRMVKNCSTIIKTETMSSNDQIELWKSFNNKFTQFKKELYVLRPIFSIGCEINTNKKLSTAKFDMLDDFIEDHTIIENSIDQLQQITEAQLSEKISNAGVRLLPGFTPYSAAKLIIQENQAKWKKPAVNCLNAVYEVMLKLVNSSVEKTFSRFPGLIEKECKDLTGKQMDLMHQMELANHPFTLDKQMMLNLKMTYLYSLQQAVKNENKEPSDALEIVALIMAYLKFSIKRYVDNIAMTIIHFLIEEFSKKIEEKLMDIFVHNDEESINKLIKEDDSTKYQREDMLNREKYLKEVLDKIIKFGI</sequence>
<dbReference type="AlphaFoldDB" id="A0A9N9E2G7"/>
<keyword evidence="3" id="KW-1185">Reference proteome</keyword>